<dbReference type="Gramene" id="mRNA:HanXRQr2_Chr17g0816831">
    <property type="protein sequence ID" value="CDS:HanXRQr2_Chr17g0816831.1"/>
    <property type="gene ID" value="HanXRQr2_Chr17g0816831"/>
</dbReference>
<proteinExistence type="predicted"/>
<accession>A0A9K3GVK8</accession>
<gene>
    <name evidence="1" type="ORF">HanXRQr2_Chr17g0816831</name>
</gene>
<comment type="caution">
    <text evidence="1">The sequence shown here is derived from an EMBL/GenBank/DDBJ whole genome shotgun (WGS) entry which is preliminary data.</text>
</comment>
<protein>
    <submittedName>
        <fullName evidence="1">Uncharacterized protein</fullName>
    </submittedName>
</protein>
<reference evidence="1" key="2">
    <citation type="submission" date="2020-06" db="EMBL/GenBank/DDBJ databases">
        <title>Helianthus annuus Genome sequencing and assembly Release 2.</title>
        <authorList>
            <person name="Gouzy J."/>
            <person name="Langlade N."/>
            <person name="Munos S."/>
        </authorList>
    </citation>
    <scope>NUCLEOTIDE SEQUENCE</scope>
    <source>
        <tissue evidence="1">Leaves</tissue>
    </source>
</reference>
<organism evidence="1 2">
    <name type="scientific">Helianthus annuus</name>
    <name type="common">Common sunflower</name>
    <dbReference type="NCBI Taxonomy" id="4232"/>
    <lineage>
        <taxon>Eukaryota</taxon>
        <taxon>Viridiplantae</taxon>
        <taxon>Streptophyta</taxon>
        <taxon>Embryophyta</taxon>
        <taxon>Tracheophyta</taxon>
        <taxon>Spermatophyta</taxon>
        <taxon>Magnoliopsida</taxon>
        <taxon>eudicotyledons</taxon>
        <taxon>Gunneridae</taxon>
        <taxon>Pentapetalae</taxon>
        <taxon>asterids</taxon>
        <taxon>campanulids</taxon>
        <taxon>Asterales</taxon>
        <taxon>Asteraceae</taxon>
        <taxon>Asteroideae</taxon>
        <taxon>Heliantheae alliance</taxon>
        <taxon>Heliantheae</taxon>
        <taxon>Helianthus</taxon>
    </lineage>
</organism>
<dbReference type="AlphaFoldDB" id="A0A9K3GVK8"/>
<keyword evidence="2" id="KW-1185">Reference proteome</keyword>
<name>A0A9K3GVK8_HELAN</name>
<dbReference type="Proteomes" id="UP000215914">
    <property type="component" value="Unassembled WGS sequence"/>
</dbReference>
<sequence>MLTGKVHEQLYRTYIIGEANARSANHQIVRKWRTMYRERADWEKYREFEQLRGKFAEEKAAFDAEKKA</sequence>
<evidence type="ECO:0000313" key="2">
    <source>
        <dbReference type="Proteomes" id="UP000215914"/>
    </source>
</evidence>
<evidence type="ECO:0000313" key="1">
    <source>
        <dbReference type="EMBL" id="KAF5756613.1"/>
    </source>
</evidence>
<reference evidence="1" key="1">
    <citation type="journal article" date="2017" name="Nature">
        <title>The sunflower genome provides insights into oil metabolism, flowering and Asterid evolution.</title>
        <authorList>
            <person name="Badouin H."/>
            <person name="Gouzy J."/>
            <person name="Grassa C.J."/>
            <person name="Murat F."/>
            <person name="Staton S.E."/>
            <person name="Cottret L."/>
            <person name="Lelandais-Briere C."/>
            <person name="Owens G.L."/>
            <person name="Carrere S."/>
            <person name="Mayjonade B."/>
            <person name="Legrand L."/>
            <person name="Gill N."/>
            <person name="Kane N.C."/>
            <person name="Bowers J.E."/>
            <person name="Hubner S."/>
            <person name="Bellec A."/>
            <person name="Berard A."/>
            <person name="Berges H."/>
            <person name="Blanchet N."/>
            <person name="Boniface M.C."/>
            <person name="Brunel D."/>
            <person name="Catrice O."/>
            <person name="Chaidir N."/>
            <person name="Claudel C."/>
            <person name="Donnadieu C."/>
            <person name="Faraut T."/>
            <person name="Fievet G."/>
            <person name="Helmstetter N."/>
            <person name="King M."/>
            <person name="Knapp S.J."/>
            <person name="Lai Z."/>
            <person name="Le Paslier M.C."/>
            <person name="Lippi Y."/>
            <person name="Lorenzon L."/>
            <person name="Mandel J.R."/>
            <person name="Marage G."/>
            <person name="Marchand G."/>
            <person name="Marquand E."/>
            <person name="Bret-Mestries E."/>
            <person name="Morien E."/>
            <person name="Nambeesan S."/>
            <person name="Nguyen T."/>
            <person name="Pegot-Espagnet P."/>
            <person name="Pouilly N."/>
            <person name="Raftis F."/>
            <person name="Sallet E."/>
            <person name="Schiex T."/>
            <person name="Thomas J."/>
            <person name="Vandecasteele C."/>
            <person name="Vares D."/>
            <person name="Vear F."/>
            <person name="Vautrin S."/>
            <person name="Crespi M."/>
            <person name="Mangin B."/>
            <person name="Burke J.M."/>
            <person name="Salse J."/>
            <person name="Munos S."/>
            <person name="Vincourt P."/>
            <person name="Rieseberg L.H."/>
            <person name="Langlade N.B."/>
        </authorList>
    </citation>
    <scope>NUCLEOTIDE SEQUENCE</scope>
    <source>
        <tissue evidence="1">Leaves</tissue>
    </source>
</reference>
<dbReference type="EMBL" id="MNCJ02000332">
    <property type="protein sequence ID" value="KAF5756613.1"/>
    <property type="molecule type" value="Genomic_DNA"/>
</dbReference>